<protein>
    <recommendedName>
        <fullName evidence="5">Target of rapamycin complex subunit LST8</fullName>
        <shortName evidence="5">TORC subunit LST8</shortName>
    </recommendedName>
    <alternativeName>
        <fullName evidence="5">Lethal with SEC13 protein 8 homolog</fullName>
    </alternativeName>
</protein>
<dbReference type="Pfam" id="PF00400">
    <property type="entry name" value="WD40"/>
    <property type="match status" value="3"/>
</dbReference>
<evidence type="ECO:0000256" key="2">
    <source>
        <dbReference type="ARBA" id="ARBA00022574"/>
    </source>
</evidence>
<keyword evidence="2 4" id="KW-0853">WD repeat</keyword>
<reference evidence="6" key="2">
    <citation type="submission" date="2023-06" db="EMBL/GenBank/DDBJ databases">
        <authorList>
            <person name="Ma L."/>
            <person name="Liu K.-W."/>
            <person name="Li Z."/>
            <person name="Hsiao Y.-Y."/>
            <person name="Qi Y."/>
            <person name="Fu T."/>
            <person name="Tang G."/>
            <person name="Zhang D."/>
            <person name="Sun W.-H."/>
            <person name="Liu D.-K."/>
            <person name="Li Y."/>
            <person name="Chen G.-Z."/>
            <person name="Liu X.-D."/>
            <person name="Liao X.-Y."/>
            <person name="Jiang Y.-T."/>
            <person name="Yu X."/>
            <person name="Hao Y."/>
            <person name="Huang J."/>
            <person name="Zhao X.-W."/>
            <person name="Ke S."/>
            <person name="Chen Y.-Y."/>
            <person name="Wu W.-L."/>
            <person name="Hsu J.-L."/>
            <person name="Lin Y.-F."/>
            <person name="Huang M.-D."/>
            <person name="Li C.-Y."/>
            <person name="Huang L."/>
            <person name="Wang Z.-W."/>
            <person name="Zhao X."/>
            <person name="Zhong W.-Y."/>
            <person name="Peng D.-H."/>
            <person name="Ahmad S."/>
            <person name="Lan S."/>
            <person name="Zhang J.-S."/>
            <person name="Tsai W.-C."/>
            <person name="Van De Peer Y."/>
            <person name="Liu Z.-J."/>
        </authorList>
    </citation>
    <scope>NUCLEOTIDE SEQUENCE</scope>
    <source>
        <strain evidence="6">CP</strain>
        <tissue evidence="6">Leaves</tissue>
    </source>
</reference>
<gene>
    <name evidence="6" type="ORF">QJS10_CPB14g01542</name>
</gene>
<feature type="repeat" description="WD" evidence="4">
    <location>
        <begin position="46"/>
        <end position="66"/>
    </location>
</feature>
<keyword evidence="5" id="KW-0967">Endosome</keyword>
<comment type="caution">
    <text evidence="6">The sequence shown here is derived from an EMBL/GenBank/DDBJ whole genome shotgun (WGS) entry which is preliminary data.</text>
</comment>
<dbReference type="GO" id="GO:0031931">
    <property type="term" value="C:TORC1 complex"/>
    <property type="evidence" value="ECO:0007669"/>
    <property type="project" value="UniProtKB-UniRule"/>
</dbReference>
<dbReference type="InterPro" id="IPR037588">
    <property type="entry name" value="MLST8"/>
</dbReference>
<dbReference type="InterPro" id="IPR019775">
    <property type="entry name" value="WD40_repeat_CS"/>
</dbReference>
<dbReference type="PROSITE" id="PS50082">
    <property type="entry name" value="WD_REPEATS_2"/>
    <property type="match status" value="3"/>
</dbReference>
<dbReference type="InterPro" id="IPR036322">
    <property type="entry name" value="WD40_repeat_dom_sf"/>
</dbReference>
<feature type="repeat" description="WD" evidence="4">
    <location>
        <begin position="66"/>
        <end position="107"/>
    </location>
</feature>
<name>A0AAV9DAR2_ACOCL</name>
<reference evidence="6" key="1">
    <citation type="journal article" date="2023" name="Nat. Commun.">
        <title>Diploid and tetraploid genomes of Acorus and the evolution of monocots.</title>
        <authorList>
            <person name="Ma L."/>
            <person name="Liu K.W."/>
            <person name="Li Z."/>
            <person name="Hsiao Y.Y."/>
            <person name="Qi Y."/>
            <person name="Fu T."/>
            <person name="Tang G.D."/>
            <person name="Zhang D."/>
            <person name="Sun W.H."/>
            <person name="Liu D.K."/>
            <person name="Li Y."/>
            <person name="Chen G.Z."/>
            <person name="Liu X.D."/>
            <person name="Liao X.Y."/>
            <person name="Jiang Y.T."/>
            <person name="Yu X."/>
            <person name="Hao Y."/>
            <person name="Huang J."/>
            <person name="Zhao X.W."/>
            <person name="Ke S."/>
            <person name="Chen Y.Y."/>
            <person name="Wu W.L."/>
            <person name="Hsu J.L."/>
            <person name="Lin Y.F."/>
            <person name="Huang M.D."/>
            <person name="Li C.Y."/>
            <person name="Huang L."/>
            <person name="Wang Z.W."/>
            <person name="Zhao X."/>
            <person name="Zhong W.Y."/>
            <person name="Peng D.H."/>
            <person name="Ahmad S."/>
            <person name="Lan S."/>
            <person name="Zhang J.S."/>
            <person name="Tsai W.C."/>
            <person name="Van de Peer Y."/>
            <person name="Liu Z.J."/>
        </authorList>
    </citation>
    <scope>NUCLEOTIDE SEQUENCE</scope>
    <source>
        <strain evidence="6">CP</strain>
    </source>
</reference>
<organism evidence="6 7">
    <name type="scientific">Acorus calamus</name>
    <name type="common">Sweet flag</name>
    <dbReference type="NCBI Taxonomy" id="4465"/>
    <lineage>
        <taxon>Eukaryota</taxon>
        <taxon>Viridiplantae</taxon>
        <taxon>Streptophyta</taxon>
        <taxon>Embryophyta</taxon>
        <taxon>Tracheophyta</taxon>
        <taxon>Spermatophyta</taxon>
        <taxon>Magnoliopsida</taxon>
        <taxon>Liliopsida</taxon>
        <taxon>Acoraceae</taxon>
        <taxon>Acorus</taxon>
    </lineage>
</organism>
<comment type="subcellular location">
    <subcellularLocation>
        <location evidence="5">Endosome</location>
    </subcellularLocation>
</comment>
<evidence type="ECO:0000256" key="3">
    <source>
        <dbReference type="ARBA" id="ARBA00022737"/>
    </source>
</evidence>
<evidence type="ECO:0000256" key="1">
    <source>
        <dbReference type="ARBA" id="ARBA00009890"/>
    </source>
</evidence>
<feature type="repeat" description="WD" evidence="4">
    <location>
        <begin position="158"/>
        <end position="203"/>
    </location>
</feature>
<dbReference type="EMBL" id="JAUJYO010000014">
    <property type="protein sequence ID" value="KAK1298377.1"/>
    <property type="molecule type" value="Genomic_DNA"/>
</dbReference>
<dbReference type="AlphaFoldDB" id="A0AAV9DAR2"/>
<evidence type="ECO:0000313" key="7">
    <source>
        <dbReference type="Proteomes" id="UP001180020"/>
    </source>
</evidence>
<evidence type="ECO:0000313" key="6">
    <source>
        <dbReference type="EMBL" id="KAK1298377.1"/>
    </source>
</evidence>
<dbReference type="Proteomes" id="UP001180020">
    <property type="component" value="Unassembled WGS sequence"/>
</dbReference>
<comment type="subunit">
    <text evidence="5">The target of rapamycin complex 1 (TORC1) is composed of at least RAPTOR, LST8 and TOR.</text>
</comment>
<dbReference type="InterPro" id="IPR001680">
    <property type="entry name" value="WD40_rpt"/>
</dbReference>
<dbReference type="PANTHER" id="PTHR19842">
    <property type="entry name" value="G BETA-LIKE PROTEIN GBL"/>
    <property type="match status" value="1"/>
</dbReference>
<keyword evidence="7" id="KW-1185">Reference proteome</keyword>
<dbReference type="GO" id="GO:0032956">
    <property type="term" value="P:regulation of actin cytoskeleton organization"/>
    <property type="evidence" value="ECO:0007669"/>
    <property type="project" value="TreeGrafter"/>
</dbReference>
<comment type="function">
    <text evidence="5">Component of TORC1 complex, which is an essential cell growth regulator that controls plant development. Acts by activating transcription, protein synthesis and ribosome biogenesis, and inhibiting mRNA degradation and autophagy.</text>
</comment>
<dbReference type="InterPro" id="IPR015943">
    <property type="entry name" value="WD40/YVTN_repeat-like_dom_sf"/>
</dbReference>
<dbReference type="GO" id="GO:0031932">
    <property type="term" value="C:TORC2 complex"/>
    <property type="evidence" value="ECO:0007669"/>
    <property type="project" value="InterPro"/>
</dbReference>
<dbReference type="GO" id="GO:0005768">
    <property type="term" value="C:endosome"/>
    <property type="evidence" value="ECO:0007669"/>
    <property type="project" value="UniProtKB-SubCell"/>
</dbReference>
<dbReference type="SMART" id="SM00320">
    <property type="entry name" value="WD40"/>
    <property type="match status" value="3"/>
</dbReference>
<proteinExistence type="inferred from homology"/>
<dbReference type="InterPro" id="IPR020472">
    <property type="entry name" value="WD40_PAC1"/>
</dbReference>
<dbReference type="PROSITE" id="PS00678">
    <property type="entry name" value="WD_REPEATS_1"/>
    <property type="match status" value="2"/>
</dbReference>
<evidence type="ECO:0000256" key="5">
    <source>
        <dbReference type="RuleBase" id="RU369068"/>
    </source>
</evidence>
<comment type="similarity">
    <text evidence="1 5">Belongs to the WD repeat LST8 family.</text>
</comment>
<accession>A0AAV9DAR2</accession>
<keyword evidence="3 5" id="KW-0677">Repeat</keyword>
<evidence type="ECO:0000256" key="4">
    <source>
        <dbReference type="PROSITE-ProRule" id="PRU00221"/>
    </source>
</evidence>
<dbReference type="PRINTS" id="PR00320">
    <property type="entry name" value="GPROTEINBRPT"/>
</dbReference>
<dbReference type="PANTHER" id="PTHR19842:SF0">
    <property type="entry name" value="TARGET OF RAPAMYCIN COMPLEX SUBUNIT LST8"/>
    <property type="match status" value="1"/>
</dbReference>
<dbReference type="GO" id="GO:0031929">
    <property type="term" value="P:TOR signaling"/>
    <property type="evidence" value="ECO:0007669"/>
    <property type="project" value="UniProtKB-UniRule"/>
</dbReference>
<dbReference type="SUPFAM" id="SSF50978">
    <property type="entry name" value="WD40 repeat-like"/>
    <property type="match status" value="1"/>
</dbReference>
<sequence length="287" mass="32558">METLVHGLDWAVDGQFDMEPILTVVEDIIFTILKLDSNVMESGWYSGSEDGTVKIWDLRSHGCQRESESPAAVNTVVLHLNQTELISGDQNGNIRVWDLTANSCSLEWVPEHDTAMRSLTMIWDRSLVVAANNCGTCYSRRVWKGNQALTRFEPLHKLQAHDGYILKCLPSPELCDLQRYLVTASSDHTIKVWNVDGFTLEKTLTVSSDATAKCWSMATGECERVYKQYKAIICCALGNKAKPPCGMPLCKTMYMLELIVKAVRVQHRTSFYPRYAMIFFSQQRFIK</sequence>
<dbReference type="Gene3D" id="2.130.10.10">
    <property type="entry name" value="YVTN repeat-like/Quinoprotein amine dehydrogenase"/>
    <property type="match status" value="1"/>
</dbReference>